<keyword evidence="4" id="KW-1185">Reference proteome</keyword>
<reference evidence="3" key="1">
    <citation type="journal article" date="2021" name="New Phytol.">
        <title>Evolutionary innovations through gain and loss of genes in the ectomycorrhizal Boletales.</title>
        <authorList>
            <person name="Wu G."/>
            <person name="Miyauchi S."/>
            <person name="Morin E."/>
            <person name="Kuo A."/>
            <person name="Drula E."/>
            <person name="Varga T."/>
            <person name="Kohler A."/>
            <person name="Feng B."/>
            <person name="Cao Y."/>
            <person name="Lipzen A."/>
            <person name="Daum C."/>
            <person name="Hundley H."/>
            <person name="Pangilinan J."/>
            <person name="Johnson J."/>
            <person name="Barry K."/>
            <person name="LaButti K."/>
            <person name="Ng V."/>
            <person name="Ahrendt S."/>
            <person name="Min B."/>
            <person name="Choi I.G."/>
            <person name="Park H."/>
            <person name="Plett J.M."/>
            <person name="Magnuson J."/>
            <person name="Spatafora J.W."/>
            <person name="Nagy L.G."/>
            <person name="Henrissat B."/>
            <person name="Grigoriev I.V."/>
            <person name="Yang Z.L."/>
            <person name="Xu J."/>
            <person name="Martin F.M."/>
        </authorList>
    </citation>
    <scope>NUCLEOTIDE SEQUENCE</scope>
    <source>
        <strain evidence="3">KKN 215</strain>
    </source>
</reference>
<name>A0A8K0XRQ1_9AGAR</name>
<dbReference type="InterPro" id="IPR036397">
    <property type="entry name" value="RNaseH_sf"/>
</dbReference>
<evidence type="ECO:0000313" key="4">
    <source>
        <dbReference type="Proteomes" id="UP000813824"/>
    </source>
</evidence>
<proteinExistence type="predicted"/>
<feature type="region of interest" description="Disordered" evidence="1">
    <location>
        <begin position="376"/>
        <end position="396"/>
    </location>
</feature>
<dbReference type="OrthoDB" id="2976650at2759"/>
<evidence type="ECO:0000259" key="2">
    <source>
        <dbReference type="PROSITE" id="PS50879"/>
    </source>
</evidence>
<protein>
    <recommendedName>
        <fullName evidence="2">RNase H type-1 domain-containing protein</fullName>
    </recommendedName>
</protein>
<gene>
    <name evidence="3" type="ORF">BXZ70DRAFT_1059624</name>
</gene>
<dbReference type="Proteomes" id="UP000813824">
    <property type="component" value="Unassembled WGS sequence"/>
</dbReference>
<accession>A0A8K0XRQ1</accession>
<dbReference type="GO" id="GO:0004523">
    <property type="term" value="F:RNA-DNA hybrid ribonuclease activity"/>
    <property type="evidence" value="ECO:0007669"/>
    <property type="project" value="InterPro"/>
</dbReference>
<dbReference type="Pfam" id="PF00075">
    <property type="entry name" value="RNase_H"/>
    <property type="match status" value="1"/>
</dbReference>
<dbReference type="InterPro" id="IPR012337">
    <property type="entry name" value="RNaseH-like_sf"/>
</dbReference>
<dbReference type="PROSITE" id="PS50879">
    <property type="entry name" value="RNASE_H_1"/>
    <property type="match status" value="1"/>
</dbReference>
<evidence type="ECO:0000256" key="1">
    <source>
        <dbReference type="SAM" id="MobiDB-lite"/>
    </source>
</evidence>
<dbReference type="Gene3D" id="3.30.420.10">
    <property type="entry name" value="Ribonuclease H-like superfamily/Ribonuclease H"/>
    <property type="match status" value="1"/>
</dbReference>
<organism evidence="3 4">
    <name type="scientific">Cristinia sonorae</name>
    <dbReference type="NCBI Taxonomy" id="1940300"/>
    <lineage>
        <taxon>Eukaryota</taxon>
        <taxon>Fungi</taxon>
        <taxon>Dikarya</taxon>
        <taxon>Basidiomycota</taxon>
        <taxon>Agaricomycotina</taxon>
        <taxon>Agaricomycetes</taxon>
        <taxon>Agaricomycetidae</taxon>
        <taxon>Agaricales</taxon>
        <taxon>Pleurotineae</taxon>
        <taxon>Stephanosporaceae</taxon>
        <taxon>Cristinia</taxon>
    </lineage>
</organism>
<comment type="caution">
    <text evidence="3">The sequence shown here is derived from an EMBL/GenBank/DDBJ whole genome shotgun (WGS) entry which is preliminary data.</text>
</comment>
<dbReference type="SUPFAM" id="SSF53098">
    <property type="entry name" value="Ribonuclease H-like"/>
    <property type="match status" value="1"/>
</dbReference>
<dbReference type="GO" id="GO:0003676">
    <property type="term" value="F:nucleic acid binding"/>
    <property type="evidence" value="ECO:0007669"/>
    <property type="project" value="InterPro"/>
</dbReference>
<dbReference type="InterPro" id="IPR002156">
    <property type="entry name" value="RNaseH_domain"/>
</dbReference>
<dbReference type="AlphaFoldDB" id="A0A8K0XRQ1"/>
<feature type="domain" description="RNase H type-1" evidence="2">
    <location>
        <begin position="1"/>
        <end position="87"/>
    </location>
</feature>
<dbReference type="EMBL" id="JAEVFJ010000009">
    <property type="protein sequence ID" value="KAH8102751.1"/>
    <property type="molecule type" value="Genomic_DNA"/>
</dbReference>
<sequence>MKAAEIIDQNRELLIETDSKYAMNEAIKNLEKHEDQGYIGVANREIIKKTISVLRQRKARVLIKWDKGHQGHERNEGADELAAVGAAKDRDDEVDIEVPDKLKITGAKLSAMTQKLAYRAIREIKEKKTQPRQSTERNIQRAKDDSRDLLGRIPTEEKLWVAIRHKDFSKEARYFLWMTMHDAYMVGAKWLRENFSAELRERSQCKDCGVQDTMVHILTQCESPGQEEIWSLTRELWAKTGKEWPHPSFGVILACGTAVFTNETTERPDAGRGRLYRILMSEAAKLIWNLRNERVIQKDGRSFSQQEVYNRWKRSIINRLQLDCRSSNSQRYGKKAISVKSVKNTWSKVIEKYDDLPTDWVQKGGVLVGIEPSKQRWRRRAEGGLRGEGGEEEEEG</sequence>
<feature type="compositionally biased region" description="Basic and acidic residues" evidence="1">
    <location>
        <begin position="380"/>
        <end position="389"/>
    </location>
</feature>
<evidence type="ECO:0000313" key="3">
    <source>
        <dbReference type="EMBL" id="KAH8102751.1"/>
    </source>
</evidence>